<dbReference type="GO" id="GO:0030313">
    <property type="term" value="C:cell envelope"/>
    <property type="evidence" value="ECO:0007669"/>
    <property type="project" value="UniProtKB-SubCell"/>
</dbReference>
<feature type="transmembrane region" description="Helical" evidence="4">
    <location>
        <begin position="251"/>
        <end position="274"/>
    </location>
</feature>
<comment type="caution">
    <text evidence="6">The sequence shown here is derived from an EMBL/GenBank/DDBJ whole genome shotgun (WGS) entry which is preliminary data.</text>
</comment>
<keyword evidence="2" id="KW-0175">Coiled coil</keyword>
<evidence type="ECO:0000259" key="5">
    <source>
        <dbReference type="Pfam" id="PF25954"/>
    </source>
</evidence>
<keyword evidence="4" id="KW-0472">Membrane</keyword>
<dbReference type="Pfam" id="PF25954">
    <property type="entry name" value="Beta-barrel_RND_2"/>
    <property type="match status" value="1"/>
</dbReference>
<reference evidence="6 7" key="1">
    <citation type="submission" date="2019-02" db="EMBL/GenBank/DDBJ databases">
        <title>Deep-cultivation of Planctomycetes and their phenomic and genomic characterization uncovers novel biology.</title>
        <authorList>
            <person name="Wiegand S."/>
            <person name="Jogler M."/>
            <person name="Boedeker C."/>
            <person name="Pinto D."/>
            <person name="Vollmers J."/>
            <person name="Rivas-Marin E."/>
            <person name="Kohn T."/>
            <person name="Peeters S.H."/>
            <person name="Heuer A."/>
            <person name="Rast P."/>
            <person name="Oberbeckmann S."/>
            <person name="Bunk B."/>
            <person name="Jeske O."/>
            <person name="Meyerdierks A."/>
            <person name="Storesund J.E."/>
            <person name="Kallscheuer N."/>
            <person name="Luecker S."/>
            <person name="Lage O.M."/>
            <person name="Pohl T."/>
            <person name="Merkel B.J."/>
            <person name="Hornburger P."/>
            <person name="Mueller R.-W."/>
            <person name="Bruemmer F."/>
            <person name="Labrenz M."/>
            <person name="Spormann A.M."/>
            <person name="Op Den Camp H."/>
            <person name="Overmann J."/>
            <person name="Amann R."/>
            <person name="Jetten M.S.M."/>
            <person name="Mascher T."/>
            <person name="Medema M.H."/>
            <person name="Devos D.P."/>
            <person name="Kaster A.-K."/>
            <person name="Ovreas L."/>
            <person name="Rohde M."/>
            <person name="Galperin M.Y."/>
            <person name="Jogler C."/>
        </authorList>
    </citation>
    <scope>NUCLEOTIDE SEQUENCE [LARGE SCALE GENOMIC DNA]</scope>
    <source>
        <strain evidence="6 7">Pla52o</strain>
    </source>
</reference>
<dbReference type="Gene3D" id="2.40.50.100">
    <property type="match status" value="1"/>
</dbReference>
<evidence type="ECO:0000313" key="7">
    <source>
        <dbReference type="Proteomes" id="UP000316304"/>
    </source>
</evidence>
<feature type="region of interest" description="Disordered" evidence="3">
    <location>
        <begin position="1"/>
        <end position="25"/>
    </location>
</feature>
<keyword evidence="4" id="KW-1133">Transmembrane helix</keyword>
<dbReference type="RefSeq" id="WP_146592892.1">
    <property type="nucleotide sequence ID" value="NZ_SJPT01000001.1"/>
</dbReference>
<organism evidence="6 7">
    <name type="scientific">Novipirellula galeiformis</name>
    <dbReference type="NCBI Taxonomy" id="2528004"/>
    <lineage>
        <taxon>Bacteria</taxon>
        <taxon>Pseudomonadati</taxon>
        <taxon>Planctomycetota</taxon>
        <taxon>Planctomycetia</taxon>
        <taxon>Pirellulales</taxon>
        <taxon>Pirellulaceae</taxon>
        <taxon>Novipirellula</taxon>
    </lineage>
</organism>
<dbReference type="Gene3D" id="2.40.30.170">
    <property type="match status" value="1"/>
</dbReference>
<evidence type="ECO:0000256" key="1">
    <source>
        <dbReference type="ARBA" id="ARBA00004196"/>
    </source>
</evidence>
<evidence type="ECO:0000256" key="4">
    <source>
        <dbReference type="SAM" id="Phobius"/>
    </source>
</evidence>
<dbReference type="OrthoDB" id="9800627at2"/>
<feature type="transmembrane region" description="Helical" evidence="4">
    <location>
        <begin position="280"/>
        <end position="298"/>
    </location>
</feature>
<dbReference type="Gene3D" id="1.10.287.470">
    <property type="entry name" value="Helix hairpin bin"/>
    <property type="match status" value="1"/>
</dbReference>
<keyword evidence="7" id="KW-1185">Reference proteome</keyword>
<dbReference type="CDD" id="cd05709">
    <property type="entry name" value="S2P-M50"/>
    <property type="match status" value="1"/>
</dbReference>
<feature type="domain" description="CusB-like beta-barrel" evidence="5">
    <location>
        <begin position="714"/>
        <end position="791"/>
    </location>
</feature>
<proteinExistence type="predicted"/>
<name>A0A5C6CSM4_9BACT</name>
<dbReference type="PANTHER" id="PTHR32347">
    <property type="entry name" value="EFFLUX SYSTEM COMPONENT YKNX-RELATED"/>
    <property type="match status" value="1"/>
</dbReference>
<feature type="transmembrane region" description="Helical" evidence="4">
    <location>
        <begin position="352"/>
        <end position="370"/>
    </location>
</feature>
<dbReference type="Proteomes" id="UP000316304">
    <property type="component" value="Unassembled WGS sequence"/>
</dbReference>
<feature type="transmembrane region" description="Helical" evidence="4">
    <location>
        <begin position="223"/>
        <end position="244"/>
    </location>
</feature>
<gene>
    <name evidence="6" type="ORF">Pla52o_04170</name>
</gene>
<feature type="transmembrane region" description="Helical" evidence="4">
    <location>
        <begin position="150"/>
        <end position="173"/>
    </location>
</feature>
<dbReference type="EMBL" id="SJPT01000001">
    <property type="protein sequence ID" value="TWU26564.1"/>
    <property type="molecule type" value="Genomic_DNA"/>
</dbReference>
<accession>A0A5C6CSM4</accession>
<comment type="subcellular location">
    <subcellularLocation>
        <location evidence="1">Cell envelope</location>
    </subcellularLocation>
</comment>
<keyword evidence="4" id="KW-0812">Transmembrane</keyword>
<dbReference type="PANTHER" id="PTHR32347:SF23">
    <property type="entry name" value="BLL5650 PROTEIN"/>
    <property type="match status" value="1"/>
</dbReference>
<dbReference type="AlphaFoldDB" id="A0A5C6CSM4"/>
<dbReference type="InterPro" id="IPR050465">
    <property type="entry name" value="UPF0194_transport"/>
</dbReference>
<evidence type="ECO:0000313" key="6">
    <source>
        <dbReference type="EMBL" id="TWU26564.1"/>
    </source>
</evidence>
<evidence type="ECO:0000256" key="3">
    <source>
        <dbReference type="SAM" id="MobiDB-lite"/>
    </source>
</evidence>
<sequence length="813" mass="91780">MSTETPVASEIPPSLSDDIRMSKPDQDGVRVVKSERKNRYMRLGPQESFLLSMLDGKTTYGEAAARFESNFCEPISFDEFGEFITLVKREGLLQRRSAKKSSVQANKRLGVRELFRRSVKAAKKQSPLFFRVKLYDPNLTLNWLEPKTRWLFSPVLAVVALVTGMMAMGTVWIERDQFVQQFSANFGWQALLVAWLTAVVITICHEFGHGLACKRYGGDVHEMGALWIFFTPCFYCNVSDAWLLPSRWQRLLISLAGTYVDFLVWIVAVGIWRITSPESVLNFAVWVIVSTCGLRVAFNMNPLMRLDGYYALCDLLHMHNLRRRARDRFVGYGRWWLWGGAKPEPSREHTALFLYGMANWIFVVGFLSVMSFQVSLYLRSMMGFGGVVAAFGFFSVLTKSYFKGTLGENFSTMFRSRKLRVLLWLAGIAGILAIPIHDRAGGEFHVRPVVRREVRAPIAGFLREIHADEGDLVADNSLLAMIEVPELISNIARKKSEIAESEAMLRRLNCGPRQEEIDDQKERIERARHWKELAESDLVKSRLSLKQELEALDLSVQRAKAQADYRSEILKQMQALHDRGGLAGQQLLTHQQKQIDGMLDASQAVAEMRAREAEGVISFEAELARREKELADAVATLTLLEAGSRREDIDAEEAHLQRLKEELNHFVHQQSKEAVRCPVGGTIVTPRLKENIGVFVERGTPLCVIEDLKQLEAEISVSEKDARVLVTGQPITLRPRSLPFVSINASVDRIAPAAQPNLVNATRTVTVYCTVDNRDGALRTGMSGFARIRSEKHSLGLLLFNAAARLLRTEFLL</sequence>
<feature type="transmembrane region" description="Helical" evidence="4">
    <location>
        <begin position="376"/>
        <end position="398"/>
    </location>
</feature>
<evidence type="ECO:0000256" key="2">
    <source>
        <dbReference type="ARBA" id="ARBA00023054"/>
    </source>
</evidence>
<feature type="transmembrane region" description="Helical" evidence="4">
    <location>
        <begin position="419"/>
        <end position="437"/>
    </location>
</feature>
<dbReference type="InterPro" id="IPR058792">
    <property type="entry name" value="Beta-barrel_RND_2"/>
</dbReference>
<feature type="transmembrane region" description="Helical" evidence="4">
    <location>
        <begin position="185"/>
        <end position="203"/>
    </location>
</feature>
<protein>
    <submittedName>
        <fullName evidence="6">Putative efflux pump membrane fusion protein</fullName>
    </submittedName>
</protein>